<dbReference type="PROSITE" id="PS51512">
    <property type="entry name" value="DFDF"/>
    <property type="match status" value="1"/>
</dbReference>
<feature type="compositionally biased region" description="Basic and acidic residues" evidence="5">
    <location>
        <begin position="104"/>
        <end position="113"/>
    </location>
</feature>
<evidence type="ECO:0000259" key="6">
    <source>
        <dbReference type="PROSITE" id="PS51385"/>
    </source>
</evidence>
<keyword evidence="4" id="KW-0963">Cytoplasm</keyword>
<evidence type="ECO:0000256" key="1">
    <source>
        <dbReference type="ARBA" id="ARBA00004201"/>
    </source>
</evidence>
<dbReference type="GO" id="GO:0003729">
    <property type="term" value="F:mRNA binding"/>
    <property type="evidence" value="ECO:0007669"/>
    <property type="project" value="TreeGrafter"/>
</dbReference>
<proteinExistence type="inferred from homology"/>
<dbReference type="AlphaFoldDB" id="A0A507CBM6"/>
<reference evidence="8 9" key="1">
    <citation type="journal article" date="2019" name="Sci. Rep.">
        <title>Comparative genomics of chytrid fungi reveal insights into the obligate biotrophic and pathogenic lifestyle of Synchytrium endobioticum.</title>
        <authorList>
            <person name="van de Vossenberg B.T.L.H."/>
            <person name="Warris S."/>
            <person name="Nguyen H.D.T."/>
            <person name="van Gent-Pelzer M.P.E."/>
            <person name="Joly D.L."/>
            <person name="van de Geest H.C."/>
            <person name="Bonants P.J.M."/>
            <person name="Smith D.S."/>
            <person name="Levesque C.A."/>
            <person name="van der Lee T.A.J."/>
        </authorList>
    </citation>
    <scope>NUCLEOTIDE SEQUENCE [LARGE SCALE GENOMIC DNA]</scope>
    <source>
        <strain evidence="8 9">JEL517</strain>
    </source>
</reference>
<dbReference type="Pfam" id="PF09532">
    <property type="entry name" value="FDF"/>
    <property type="match status" value="1"/>
</dbReference>
<dbReference type="Pfam" id="PF03853">
    <property type="entry name" value="YjeF_N"/>
    <property type="match status" value="1"/>
</dbReference>
<dbReference type="InterPro" id="IPR019050">
    <property type="entry name" value="FDF_dom"/>
</dbReference>
<dbReference type="PROSITE" id="PS51385">
    <property type="entry name" value="YJEF_N"/>
    <property type="match status" value="1"/>
</dbReference>
<dbReference type="RefSeq" id="XP_031026952.1">
    <property type="nucleotide sequence ID" value="XM_031167213.1"/>
</dbReference>
<evidence type="ECO:0000256" key="3">
    <source>
        <dbReference type="ARBA" id="ARBA00015797"/>
    </source>
</evidence>
<feature type="compositionally biased region" description="Basic and acidic residues" evidence="5">
    <location>
        <begin position="58"/>
        <end position="69"/>
    </location>
</feature>
<dbReference type="PANTHER" id="PTHR13612:SF0">
    <property type="entry name" value="ENHANCER OF MRNA-DECAPPING PROTEIN 3"/>
    <property type="match status" value="1"/>
</dbReference>
<dbReference type="InterPro" id="IPR036652">
    <property type="entry name" value="YjeF_N_dom_sf"/>
</dbReference>
<feature type="compositionally biased region" description="Acidic residues" evidence="5">
    <location>
        <begin position="231"/>
        <end position="240"/>
    </location>
</feature>
<dbReference type="EMBL" id="QEAO01000004">
    <property type="protein sequence ID" value="TPX36738.1"/>
    <property type="molecule type" value="Genomic_DNA"/>
</dbReference>
<feature type="region of interest" description="Disordered" evidence="5">
    <location>
        <begin position="223"/>
        <end position="262"/>
    </location>
</feature>
<evidence type="ECO:0000259" key="7">
    <source>
        <dbReference type="PROSITE" id="PS51512"/>
    </source>
</evidence>
<dbReference type="OrthoDB" id="10030313at2759"/>
<dbReference type="InterPro" id="IPR004443">
    <property type="entry name" value="YjeF_N_dom"/>
</dbReference>
<feature type="compositionally biased region" description="Acidic residues" evidence="5">
    <location>
        <begin position="83"/>
        <end position="94"/>
    </location>
</feature>
<dbReference type="GO" id="GO:0000932">
    <property type="term" value="C:P-body"/>
    <property type="evidence" value="ECO:0007669"/>
    <property type="project" value="UniProtKB-SubCell"/>
</dbReference>
<evidence type="ECO:0000256" key="4">
    <source>
        <dbReference type="ARBA" id="ARBA00022490"/>
    </source>
</evidence>
<evidence type="ECO:0000256" key="5">
    <source>
        <dbReference type="SAM" id="MobiDB-lite"/>
    </source>
</evidence>
<gene>
    <name evidence="8" type="ORF">SmJEL517_g01285</name>
</gene>
<protein>
    <recommendedName>
        <fullName evidence="3">Enhancer of mRNA-decapping protein 3</fullName>
    </recommendedName>
</protein>
<dbReference type="GO" id="GO:0031087">
    <property type="term" value="P:deadenylation-independent decapping of nuclear-transcribed mRNA"/>
    <property type="evidence" value="ECO:0007669"/>
    <property type="project" value="TreeGrafter"/>
</dbReference>
<evidence type="ECO:0000313" key="8">
    <source>
        <dbReference type="EMBL" id="TPX36738.1"/>
    </source>
</evidence>
<dbReference type="STRING" id="1806994.A0A507CBM6"/>
<feature type="domain" description="YjeF N-terminal" evidence="6">
    <location>
        <begin position="283"/>
        <end position="504"/>
    </location>
</feature>
<feature type="compositionally biased region" description="Polar residues" evidence="5">
    <location>
        <begin position="42"/>
        <end position="57"/>
    </location>
</feature>
<feature type="compositionally biased region" description="Low complexity" evidence="5">
    <location>
        <begin position="251"/>
        <end position="261"/>
    </location>
</feature>
<comment type="subcellular location">
    <subcellularLocation>
        <location evidence="1">Cytoplasm</location>
        <location evidence="1">P-body</location>
    </subcellularLocation>
</comment>
<dbReference type="Gene3D" id="3.40.50.10260">
    <property type="entry name" value="YjeF N-terminal domain"/>
    <property type="match status" value="1"/>
</dbReference>
<dbReference type="InterPro" id="IPR025762">
    <property type="entry name" value="DFDF"/>
</dbReference>
<feature type="compositionally biased region" description="Polar residues" evidence="5">
    <location>
        <begin position="120"/>
        <end position="137"/>
    </location>
</feature>
<comment type="similarity">
    <text evidence="2">Belongs to the EDC3 family.</text>
</comment>
<dbReference type="PANTHER" id="PTHR13612">
    <property type="entry name" value="ENHANCER OF MRNA-DECAPPING PROTEIN 3"/>
    <property type="match status" value="1"/>
</dbReference>
<dbReference type="SUPFAM" id="SSF64153">
    <property type="entry name" value="YjeF N-terminal domain-like"/>
    <property type="match status" value="1"/>
</dbReference>
<feature type="region of interest" description="Disordered" evidence="5">
    <location>
        <begin position="40"/>
        <end position="157"/>
    </location>
</feature>
<comment type="caution">
    <text evidence="8">The sequence shown here is derived from an EMBL/GenBank/DDBJ whole genome shotgun (WGS) entry which is preliminary data.</text>
</comment>
<accession>A0A507CBM6</accession>
<evidence type="ECO:0000313" key="9">
    <source>
        <dbReference type="Proteomes" id="UP000319731"/>
    </source>
</evidence>
<dbReference type="Proteomes" id="UP000319731">
    <property type="component" value="Unassembled WGS sequence"/>
</dbReference>
<organism evidence="8 9">
    <name type="scientific">Synchytrium microbalum</name>
    <dbReference type="NCBI Taxonomy" id="1806994"/>
    <lineage>
        <taxon>Eukaryota</taxon>
        <taxon>Fungi</taxon>
        <taxon>Fungi incertae sedis</taxon>
        <taxon>Chytridiomycota</taxon>
        <taxon>Chytridiomycota incertae sedis</taxon>
        <taxon>Chytridiomycetes</taxon>
        <taxon>Synchytriales</taxon>
        <taxon>Synchytriaceae</taxon>
        <taxon>Synchytrium</taxon>
    </lineage>
</organism>
<dbReference type="GO" id="GO:0033962">
    <property type="term" value="P:P-body assembly"/>
    <property type="evidence" value="ECO:0007669"/>
    <property type="project" value="TreeGrafter"/>
</dbReference>
<dbReference type="GeneID" id="42002510"/>
<feature type="domain" description="DFDF" evidence="7">
    <location>
        <begin position="149"/>
        <end position="185"/>
    </location>
</feature>
<keyword evidence="9" id="KW-1185">Reference proteome</keyword>
<name>A0A507CBM6_9FUNG</name>
<evidence type="ECO:0000256" key="2">
    <source>
        <dbReference type="ARBA" id="ARBA00006610"/>
    </source>
</evidence>
<sequence length="535" mass="58971">MYPYRKFVILVTLDFKGQLRELGPQTVSAKKIVNLEFMEAQPSASSPAQPTTQPKSIKTTERAILKREQAPVATPPKPVIPLNDEEIEEVEFEEYQSPPAQRVPEPKQEERKAPPKIVPQSRQSNGQNSDRLATPQSKSKRDQASNTTPRVSHSRGYEKDFDFQASLELFDKKQIFDEIRQSDDTDPDSLLVTLNKVKKNDAQRKLGIRENVLDTLFIADEKPDSSSVEAGQDDADDEGFQDPYRRRRTSKTSMSRKTSVTFERPQFRTPSNIVVPSLTPTEFQLLESIAMNEVGPSFEQMVENGGRDVAQACLQALGGSRRFLARNHNPPPHLVVLCGNSTRVGAYGLAAARHLANHECRVDVLVLGSETDVTNNVAMQMKMLLHTGATLINSLPLQSVPDMVIDALLGADMAPSDIPDLLSRTSFEEAISWVCGLSRTPYVCSLELPTGLGGVASVDSNESVPARWTIGFGVPTSLLGSRAQYGQVGEVLLADIGFPKAAFTRFVKKAKLGDDSVKYIPPFSDKFMVGIELVS</sequence>
<dbReference type="SMART" id="SM01199">
    <property type="entry name" value="FDF"/>
    <property type="match status" value="1"/>
</dbReference>